<dbReference type="PROSITE" id="PS01008">
    <property type="entry name" value="DNAA"/>
    <property type="match status" value="1"/>
</dbReference>
<gene>
    <name evidence="8 14" type="primary">dnaA</name>
    <name evidence="14" type="ORF">NCTC10293_00856</name>
</gene>
<dbReference type="CDD" id="cd06571">
    <property type="entry name" value="Bac_DnaA_C"/>
    <property type="match status" value="1"/>
</dbReference>
<dbReference type="Pfam" id="PF11638">
    <property type="entry name" value="DnaA_N"/>
    <property type="match status" value="1"/>
</dbReference>
<feature type="domain" description="Chromosomal replication initiator DnaA C-terminal" evidence="13">
    <location>
        <begin position="380"/>
        <end position="449"/>
    </location>
</feature>
<comment type="caution">
    <text evidence="8">Lacks conserved residue(s) required for the propagation of feature annotation.</text>
</comment>
<evidence type="ECO:0000256" key="7">
    <source>
        <dbReference type="ARBA" id="ARBA00023125"/>
    </source>
</evidence>
<dbReference type="GO" id="GO:0006275">
    <property type="term" value="P:regulation of DNA replication"/>
    <property type="evidence" value="ECO:0007669"/>
    <property type="project" value="UniProtKB-UniRule"/>
</dbReference>
<evidence type="ECO:0000259" key="12">
    <source>
        <dbReference type="SMART" id="SM00382"/>
    </source>
</evidence>
<proteinExistence type="inferred from homology"/>
<sequence>MTSLFDYDEDFLEEGVSTTSSSPAPASVDFWQDCAAALKEEVGEQEFVQYFTSLEPSMVGNKLVLLAINEFFLKHIKQNHFDKIERLVAKHAPFVSGVDVQIAQMTAAPPKDDKPSVSKKQKTTSRIAESDTVMDYFTFSSFVKGKSNEQAYKACYDLVKSDKQADYPFLFIYGSSGLGKTHLIHAVANSCSKAGLSYCYFEKDGFKRFFEGVFADNRSGKSSVNSVIKRIMKADILMVDDVHLITSPHTSQVLLSLFDEFNKGGRRRIILASDRHPIKMEGFSSQFLSRFSGGLALSIEPPDIETRVQILEKKAKAVGLDLPKDCALFIAQNIFSDVRALEGALNRVCHSATFTGEPITLPLVRSAMRDLIEARARAINADNIREVVAEYYGVSSRDLIGKKRARNIARPRQMAMALTRELTRDSFPEIGQAFGGRDHTTVMHACEKVQELCETDPLFYKDYTALKATLQL</sequence>
<keyword evidence="6 8" id="KW-0446">Lipid-binding</keyword>
<keyword evidence="3 8" id="KW-0235">DNA replication</keyword>
<dbReference type="InterPro" id="IPR001957">
    <property type="entry name" value="Chromosome_initiator_DnaA"/>
</dbReference>
<feature type="domain" description="AAA+ ATPase" evidence="12">
    <location>
        <begin position="166"/>
        <end position="312"/>
    </location>
</feature>
<dbReference type="InterPro" id="IPR013317">
    <property type="entry name" value="DnaA_dom"/>
</dbReference>
<feature type="binding site" evidence="8">
    <location>
        <position position="177"/>
    </location>
    <ligand>
        <name>ATP</name>
        <dbReference type="ChEBI" id="CHEBI:30616"/>
    </ligand>
</feature>
<dbReference type="Proteomes" id="UP000255279">
    <property type="component" value="Unassembled WGS sequence"/>
</dbReference>
<dbReference type="PANTHER" id="PTHR30050">
    <property type="entry name" value="CHROMOSOMAL REPLICATION INITIATOR PROTEIN DNAA"/>
    <property type="match status" value="1"/>
</dbReference>
<feature type="region of interest" description="Domain I, interacts with DnaA modulators" evidence="8">
    <location>
        <begin position="1"/>
        <end position="104"/>
    </location>
</feature>
<comment type="function">
    <text evidence="8 10">Plays an essential role in the initiation and regulation of chromosomal replication. ATP-DnaA binds to the origin of replication (oriC) to initiate formation of the DNA replication initiation complex once per cell cycle. Binds the DnaA box (a 9 base pair repeat at the origin) and separates the double-stranded (ds)DNA. Forms a right-handed helical filament on oriC DNA; dsDNA binds to the exterior of the filament while single-stranded (ss)DNA is stabiized in the filament's interior. The ATP-DnaA-oriC complex binds and stabilizes one strand of the AT-rich DNA unwinding element (DUE), permitting loading of DNA polymerase. After initiation quickly degrades to an ADP-DnaA complex that is not apt for DNA replication. Binds acidic phospholipids.</text>
</comment>
<dbReference type="OrthoDB" id="9807019at2"/>
<dbReference type="GO" id="GO:0005737">
    <property type="term" value="C:cytoplasm"/>
    <property type="evidence" value="ECO:0007669"/>
    <property type="project" value="UniProtKB-SubCell"/>
</dbReference>
<dbReference type="Gene3D" id="3.30.300.180">
    <property type="match status" value="1"/>
</dbReference>
<dbReference type="InterPro" id="IPR024633">
    <property type="entry name" value="DnaA_N_dom"/>
</dbReference>
<evidence type="ECO:0000256" key="8">
    <source>
        <dbReference type="HAMAP-Rule" id="MF_00377"/>
    </source>
</evidence>
<dbReference type="HAMAP" id="MF_00377">
    <property type="entry name" value="DnaA_bact"/>
    <property type="match status" value="1"/>
</dbReference>
<dbReference type="CDD" id="cd00009">
    <property type="entry name" value="AAA"/>
    <property type="match status" value="1"/>
</dbReference>
<dbReference type="InterPro" id="IPR038454">
    <property type="entry name" value="DnaA_N_sf"/>
</dbReference>
<dbReference type="SMART" id="SM00760">
    <property type="entry name" value="Bac_DnaA_C"/>
    <property type="match status" value="1"/>
</dbReference>
<feature type="binding site" evidence="8">
    <location>
        <position position="181"/>
    </location>
    <ligand>
        <name>ATP</name>
        <dbReference type="ChEBI" id="CHEBI:30616"/>
    </ligand>
</feature>
<evidence type="ECO:0000256" key="6">
    <source>
        <dbReference type="ARBA" id="ARBA00023121"/>
    </source>
</evidence>
<evidence type="ECO:0000313" key="15">
    <source>
        <dbReference type="Proteomes" id="UP000255279"/>
    </source>
</evidence>
<evidence type="ECO:0000256" key="2">
    <source>
        <dbReference type="ARBA" id="ARBA00022490"/>
    </source>
</evidence>
<keyword evidence="5 8" id="KW-0067">ATP-binding</keyword>
<evidence type="ECO:0000256" key="11">
    <source>
        <dbReference type="RuleBase" id="RU004227"/>
    </source>
</evidence>
<dbReference type="GO" id="GO:0008289">
    <property type="term" value="F:lipid binding"/>
    <property type="evidence" value="ECO:0007669"/>
    <property type="project" value="UniProtKB-KW"/>
</dbReference>
<dbReference type="Gene3D" id="3.40.50.300">
    <property type="entry name" value="P-loop containing nucleotide triphosphate hydrolases"/>
    <property type="match status" value="1"/>
</dbReference>
<dbReference type="PANTHER" id="PTHR30050:SF2">
    <property type="entry name" value="CHROMOSOMAL REPLICATION INITIATOR PROTEIN DNAA"/>
    <property type="match status" value="1"/>
</dbReference>
<evidence type="ECO:0000256" key="10">
    <source>
        <dbReference type="RuleBase" id="RU000577"/>
    </source>
</evidence>
<evidence type="ECO:0000256" key="1">
    <source>
        <dbReference type="ARBA" id="ARBA00006583"/>
    </source>
</evidence>
<dbReference type="InterPro" id="IPR018312">
    <property type="entry name" value="Chromosome_initiator_DnaA_CS"/>
</dbReference>
<evidence type="ECO:0000313" key="14">
    <source>
        <dbReference type="EMBL" id="STZ10515.1"/>
    </source>
</evidence>
<keyword evidence="2 8" id="KW-0963">Cytoplasm</keyword>
<reference evidence="14 15" key="1">
    <citation type="submission" date="2018-06" db="EMBL/GenBank/DDBJ databases">
        <authorList>
            <consortium name="Pathogen Informatics"/>
            <person name="Doyle S."/>
        </authorList>
    </citation>
    <scope>NUCLEOTIDE SEQUENCE [LARGE SCALE GENOMIC DNA]</scope>
    <source>
        <strain evidence="14 15">NCTC10293</strain>
    </source>
</reference>
<dbReference type="SUPFAM" id="SSF52540">
    <property type="entry name" value="P-loop containing nucleoside triphosphate hydrolases"/>
    <property type="match status" value="1"/>
</dbReference>
<feature type="region of interest" description="Domain IV, binds dsDNA" evidence="8">
    <location>
        <begin position="353"/>
        <end position="472"/>
    </location>
</feature>
<dbReference type="RefSeq" id="WP_078277120.1">
    <property type="nucleotide sequence ID" value="NZ_CAACXO010000073.1"/>
</dbReference>
<dbReference type="InterPro" id="IPR003593">
    <property type="entry name" value="AAA+_ATPase"/>
</dbReference>
<name>A0A378R5G0_9GAMM</name>
<dbReference type="InterPro" id="IPR010921">
    <property type="entry name" value="Trp_repressor/repl_initiator"/>
</dbReference>
<dbReference type="GO" id="GO:0006270">
    <property type="term" value="P:DNA replication initiation"/>
    <property type="evidence" value="ECO:0007669"/>
    <property type="project" value="UniProtKB-UniRule"/>
</dbReference>
<organism evidence="14 15">
    <name type="scientific">Moraxella caviae</name>
    <dbReference type="NCBI Taxonomy" id="34060"/>
    <lineage>
        <taxon>Bacteria</taxon>
        <taxon>Pseudomonadati</taxon>
        <taxon>Pseudomonadota</taxon>
        <taxon>Gammaproteobacteria</taxon>
        <taxon>Moraxellales</taxon>
        <taxon>Moraxellaceae</taxon>
        <taxon>Moraxella</taxon>
    </lineage>
</organism>
<dbReference type="Pfam" id="PF08299">
    <property type="entry name" value="Bac_DnaA_C"/>
    <property type="match status" value="1"/>
</dbReference>
<comment type="domain">
    <text evidence="8">Domain I is involved in oligomerization and binding regulators, domain II is flexibile and of varying length in different bacteria, domain III forms the AAA+ region, while domain IV binds dsDNA.</text>
</comment>
<comment type="subunit">
    <text evidence="8">Oligomerizes as a right-handed, spiral filament on DNA at oriC.</text>
</comment>
<comment type="similarity">
    <text evidence="1 8 11">Belongs to the DnaA family.</text>
</comment>
<evidence type="ECO:0000256" key="4">
    <source>
        <dbReference type="ARBA" id="ARBA00022741"/>
    </source>
</evidence>
<dbReference type="AlphaFoldDB" id="A0A378R5G0"/>
<dbReference type="EMBL" id="UGQE01000001">
    <property type="protein sequence ID" value="STZ10515.1"/>
    <property type="molecule type" value="Genomic_DNA"/>
</dbReference>
<evidence type="ECO:0000256" key="3">
    <source>
        <dbReference type="ARBA" id="ARBA00022705"/>
    </source>
</evidence>
<dbReference type="SMART" id="SM00382">
    <property type="entry name" value="AAA"/>
    <property type="match status" value="1"/>
</dbReference>
<dbReference type="GO" id="GO:0003688">
    <property type="term" value="F:DNA replication origin binding"/>
    <property type="evidence" value="ECO:0007669"/>
    <property type="project" value="UniProtKB-UniRule"/>
</dbReference>
<evidence type="ECO:0000259" key="13">
    <source>
        <dbReference type="SMART" id="SM00760"/>
    </source>
</evidence>
<dbReference type="PRINTS" id="PR00051">
    <property type="entry name" value="DNAA"/>
</dbReference>
<dbReference type="NCBIfam" id="TIGR00362">
    <property type="entry name" value="DnaA"/>
    <property type="match status" value="1"/>
</dbReference>
<keyword evidence="7 8" id="KW-0238">DNA-binding</keyword>
<dbReference type="GO" id="GO:0005524">
    <property type="term" value="F:ATP binding"/>
    <property type="evidence" value="ECO:0007669"/>
    <property type="project" value="UniProtKB-UniRule"/>
</dbReference>
<protein>
    <recommendedName>
        <fullName evidence="8 9">Chromosomal replication initiator protein DnaA</fullName>
    </recommendedName>
</protein>
<dbReference type="InterPro" id="IPR027417">
    <property type="entry name" value="P-loop_NTPase"/>
</dbReference>
<keyword evidence="4 8" id="KW-0547">Nucleotide-binding</keyword>
<feature type="binding site" evidence="8">
    <location>
        <position position="179"/>
    </location>
    <ligand>
        <name>ATP</name>
        <dbReference type="ChEBI" id="CHEBI:30616"/>
    </ligand>
</feature>
<dbReference type="GO" id="GO:0005886">
    <property type="term" value="C:plasma membrane"/>
    <property type="evidence" value="ECO:0007669"/>
    <property type="project" value="TreeGrafter"/>
</dbReference>
<feature type="binding site" evidence="8">
    <location>
        <position position="180"/>
    </location>
    <ligand>
        <name>ATP</name>
        <dbReference type="ChEBI" id="CHEBI:30616"/>
    </ligand>
</feature>
<dbReference type="SUPFAM" id="SSF48295">
    <property type="entry name" value="TrpR-like"/>
    <property type="match status" value="1"/>
</dbReference>
<dbReference type="InterPro" id="IPR020591">
    <property type="entry name" value="Chromosome_initiator_DnaA-like"/>
</dbReference>
<evidence type="ECO:0000256" key="5">
    <source>
        <dbReference type="ARBA" id="ARBA00022840"/>
    </source>
</evidence>
<dbReference type="Gene3D" id="1.10.8.60">
    <property type="match status" value="1"/>
</dbReference>
<comment type="subcellular location">
    <subcellularLocation>
        <location evidence="8">Cytoplasm</location>
    </subcellularLocation>
</comment>
<dbReference type="Gene3D" id="1.10.1750.10">
    <property type="match status" value="1"/>
</dbReference>
<dbReference type="InterPro" id="IPR013159">
    <property type="entry name" value="DnaA_C"/>
</dbReference>
<accession>A0A378R5G0</accession>
<evidence type="ECO:0000256" key="9">
    <source>
        <dbReference type="NCBIfam" id="TIGR00362"/>
    </source>
</evidence>
<dbReference type="Pfam" id="PF00308">
    <property type="entry name" value="Bac_DnaA"/>
    <property type="match status" value="1"/>
</dbReference>